<dbReference type="EnsemblPlants" id="KEH16571">
    <property type="protein sequence ID" value="KEH16571"/>
    <property type="gene ID" value="MTR_0145s0010"/>
</dbReference>
<reference evidence="2" key="3">
    <citation type="submission" date="2015-06" db="UniProtKB">
        <authorList>
            <consortium name="EnsemblPlants"/>
        </authorList>
    </citation>
    <scope>IDENTIFICATION</scope>
    <source>
        <strain evidence="2">cv. Jemalong A17</strain>
    </source>
</reference>
<feature type="non-terminal residue" evidence="1">
    <location>
        <position position="1"/>
    </location>
</feature>
<dbReference type="AlphaFoldDB" id="A0A072TH81"/>
<name>A0A072TH81_MEDTR</name>
<gene>
    <name evidence="1" type="ORF">MTR_0145s0010</name>
</gene>
<protein>
    <submittedName>
        <fullName evidence="1 2">Uncharacterized protein</fullName>
    </submittedName>
</protein>
<evidence type="ECO:0000313" key="2">
    <source>
        <dbReference type="EnsemblPlants" id="KEH16571"/>
    </source>
</evidence>
<evidence type="ECO:0000313" key="1">
    <source>
        <dbReference type="EMBL" id="KEH16571.1"/>
    </source>
</evidence>
<dbReference type="Proteomes" id="UP000002051">
    <property type="component" value="Unassembled WGS sequence"/>
</dbReference>
<reference evidence="1 3" key="2">
    <citation type="journal article" date="2014" name="BMC Genomics">
        <title>An improved genome release (version Mt4.0) for the model legume Medicago truncatula.</title>
        <authorList>
            <person name="Tang H."/>
            <person name="Krishnakumar V."/>
            <person name="Bidwell S."/>
            <person name="Rosen B."/>
            <person name="Chan A."/>
            <person name="Zhou S."/>
            <person name="Gentzbittel L."/>
            <person name="Childs K.L."/>
            <person name="Yandell M."/>
            <person name="Gundlach H."/>
            <person name="Mayer K.F."/>
            <person name="Schwartz D.C."/>
            <person name="Town C.D."/>
        </authorList>
    </citation>
    <scope>GENOME REANNOTATION</scope>
    <source>
        <strain evidence="1">A17</strain>
        <strain evidence="2 3">cv. Jemalong A17</strain>
    </source>
</reference>
<reference evidence="1 3" key="1">
    <citation type="journal article" date="2011" name="Nature">
        <title>The Medicago genome provides insight into the evolution of rhizobial symbioses.</title>
        <authorList>
            <person name="Young N.D."/>
            <person name="Debelle F."/>
            <person name="Oldroyd G.E."/>
            <person name="Geurts R."/>
            <person name="Cannon S.B."/>
            <person name="Udvardi M.K."/>
            <person name="Benedito V.A."/>
            <person name="Mayer K.F."/>
            <person name="Gouzy J."/>
            <person name="Schoof H."/>
            <person name="Van de Peer Y."/>
            <person name="Proost S."/>
            <person name="Cook D.R."/>
            <person name="Meyers B.C."/>
            <person name="Spannagl M."/>
            <person name="Cheung F."/>
            <person name="De Mita S."/>
            <person name="Krishnakumar V."/>
            <person name="Gundlach H."/>
            <person name="Zhou S."/>
            <person name="Mudge J."/>
            <person name="Bharti A.K."/>
            <person name="Murray J.D."/>
            <person name="Naoumkina M.A."/>
            <person name="Rosen B."/>
            <person name="Silverstein K.A."/>
            <person name="Tang H."/>
            <person name="Rombauts S."/>
            <person name="Zhao P.X."/>
            <person name="Zhou P."/>
            <person name="Barbe V."/>
            <person name="Bardou P."/>
            <person name="Bechner M."/>
            <person name="Bellec A."/>
            <person name="Berger A."/>
            <person name="Berges H."/>
            <person name="Bidwell S."/>
            <person name="Bisseling T."/>
            <person name="Choisne N."/>
            <person name="Couloux A."/>
            <person name="Denny R."/>
            <person name="Deshpande S."/>
            <person name="Dai X."/>
            <person name="Doyle J.J."/>
            <person name="Dudez A.M."/>
            <person name="Farmer A.D."/>
            <person name="Fouteau S."/>
            <person name="Franken C."/>
            <person name="Gibelin C."/>
            <person name="Gish J."/>
            <person name="Goldstein S."/>
            <person name="Gonzalez A.J."/>
            <person name="Green P.J."/>
            <person name="Hallab A."/>
            <person name="Hartog M."/>
            <person name="Hua A."/>
            <person name="Humphray S.J."/>
            <person name="Jeong D.H."/>
            <person name="Jing Y."/>
            <person name="Jocker A."/>
            <person name="Kenton S.M."/>
            <person name="Kim D.J."/>
            <person name="Klee K."/>
            <person name="Lai H."/>
            <person name="Lang C."/>
            <person name="Lin S."/>
            <person name="Macmil S.L."/>
            <person name="Magdelenat G."/>
            <person name="Matthews L."/>
            <person name="McCorrison J."/>
            <person name="Monaghan E.L."/>
            <person name="Mun J.H."/>
            <person name="Najar F.Z."/>
            <person name="Nicholson C."/>
            <person name="Noirot C."/>
            <person name="O'Bleness M."/>
            <person name="Paule C.R."/>
            <person name="Poulain J."/>
            <person name="Prion F."/>
            <person name="Qin B."/>
            <person name="Qu C."/>
            <person name="Retzel E.F."/>
            <person name="Riddle C."/>
            <person name="Sallet E."/>
            <person name="Samain S."/>
            <person name="Samson N."/>
            <person name="Sanders I."/>
            <person name="Saurat O."/>
            <person name="Scarpelli C."/>
            <person name="Schiex T."/>
            <person name="Segurens B."/>
            <person name="Severin A.J."/>
            <person name="Sherrier D.J."/>
            <person name="Shi R."/>
            <person name="Sims S."/>
            <person name="Singer S.R."/>
            <person name="Sinharoy S."/>
            <person name="Sterck L."/>
            <person name="Viollet A."/>
            <person name="Wang B.B."/>
            <person name="Wang K."/>
            <person name="Wang M."/>
            <person name="Wang X."/>
            <person name="Warfsmann J."/>
            <person name="Weissenbach J."/>
            <person name="White D.D."/>
            <person name="White J.D."/>
            <person name="Wiley G.B."/>
            <person name="Wincker P."/>
            <person name="Xing Y."/>
            <person name="Yang L."/>
            <person name="Yao Z."/>
            <person name="Ying F."/>
            <person name="Zhai J."/>
            <person name="Zhou L."/>
            <person name="Zuber A."/>
            <person name="Denarie J."/>
            <person name="Dixon R.A."/>
            <person name="May G.D."/>
            <person name="Schwartz D.C."/>
            <person name="Rogers J."/>
            <person name="Quetier F."/>
            <person name="Town C.D."/>
            <person name="Roe B.A."/>
        </authorList>
    </citation>
    <scope>NUCLEOTIDE SEQUENCE [LARGE SCALE GENOMIC DNA]</scope>
    <source>
        <strain evidence="1">A17</strain>
        <strain evidence="2 3">cv. Jemalong A17</strain>
    </source>
</reference>
<proteinExistence type="predicted"/>
<sequence length="100" mass="11088">MAEKRALKEYAITSSDEPYDAIVCPTVEASGGALMNKTYTGAYDLIENMAHNHYQWTSERVITEGTPPPSKKEAGMCQVSTFDHLSAKVDTLLQKFDKLT</sequence>
<accession>A0A072TH81</accession>
<dbReference type="HOGENOM" id="CLU_2577442_0_0_1"/>
<organism evidence="1 3">
    <name type="scientific">Medicago truncatula</name>
    <name type="common">Barrel medic</name>
    <name type="synonym">Medicago tribuloides</name>
    <dbReference type="NCBI Taxonomy" id="3880"/>
    <lineage>
        <taxon>Eukaryota</taxon>
        <taxon>Viridiplantae</taxon>
        <taxon>Streptophyta</taxon>
        <taxon>Embryophyta</taxon>
        <taxon>Tracheophyta</taxon>
        <taxon>Spermatophyta</taxon>
        <taxon>Magnoliopsida</taxon>
        <taxon>eudicotyledons</taxon>
        <taxon>Gunneridae</taxon>
        <taxon>Pentapetalae</taxon>
        <taxon>rosids</taxon>
        <taxon>fabids</taxon>
        <taxon>Fabales</taxon>
        <taxon>Fabaceae</taxon>
        <taxon>Papilionoideae</taxon>
        <taxon>50 kb inversion clade</taxon>
        <taxon>NPAAA clade</taxon>
        <taxon>Hologalegina</taxon>
        <taxon>IRL clade</taxon>
        <taxon>Trifolieae</taxon>
        <taxon>Medicago</taxon>
    </lineage>
</organism>
<dbReference type="EMBL" id="KL402870">
    <property type="protein sequence ID" value="KEH16571.1"/>
    <property type="molecule type" value="Genomic_DNA"/>
</dbReference>
<keyword evidence="3" id="KW-1185">Reference proteome</keyword>
<evidence type="ECO:0000313" key="3">
    <source>
        <dbReference type="Proteomes" id="UP000002051"/>
    </source>
</evidence>